<dbReference type="InterPro" id="IPR010281">
    <property type="entry name" value="DUF885"/>
</dbReference>
<comment type="caution">
    <text evidence="2">The sequence shown here is derived from an EMBL/GenBank/DDBJ whole genome shotgun (WGS) entry which is preliminary data.</text>
</comment>
<evidence type="ECO:0000256" key="1">
    <source>
        <dbReference type="SAM" id="Coils"/>
    </source>
</evidence>
<organism evidence="2 3">
    <name type="scientific">[Mycoplasma] falconis</name>
    <dbReference type="NCBI Taxonomy" id="92403"/>
    <lineage>
        <taxon>Bacteria</taxon>
        <taxon>Bacillati</taxon>
        <taxon>Mycoplasmatota</taxon>
        <taxon>Mycoplasmoidales</taxon>
        <taxon>Metamycoplasmataceae</taxon>
        <taxon>Metamycoplasma</taxon>
    </lineage>
</organism>
<evidence type="ECO:0000313" key="2">
    <source>
        <dbReference type="EMBL" id="TPE57555.1"/>
    </source>
</evidence>
<accession>A0A501XAF2</accession>
<dbReference type="EMBL" id="VFSS01000003">
    <property type="protein sequence ID" value="TPE57555.1"/>
    <property type="molecule type" value="Genomic_DNA"/>
</dbReference>
<keyword evidence="3" id="KW-1185">Reference proteome</keyword>
<name>A0A501XAF2_9BACT</name>
<feature type="coiled-coil region" evidence="1">
    <location>
        <begin position="47"/>
        <end position="119"/>
    </location>
</feature>
<gene>
    <name evidence="2" type="ORF">FJO69_01320</name>
</gene>
<dbReference type="AlphaFoldDB" id="A0A501XAF2"/>
<dbReference type="RefSeq" id="WP_140781207.1">
    <property type="nucleotide sequence ID" value="NZ_VFSS01000003.1"/>
</dbReference>
<protein>
    <submittedName>
        <fullName evidence="2">DUF885 family protein</fullName>
    </submittedName>
</protein>
<dbReference type="PANTHER" id="PTHR33361:SF2">
    <property type="entry name" value="DUF885 DOMAIN-CONTAINING PROTEIN"/>
    <property type="match status" value="1"/>
</dbReference>
<keyword evidence="1" id="KW-0175">Coiled coil</keyword>
<evidence type="ECO:0000313" key="3">
    <source>
        <dbReference type="Proteomes" id="UP000319776"/>
    </source>
</evidence>
<dbReference type="Pfam" id="PF05960">
    <property type="entry name" value="DUF885"/>
    <property type="match status" value="2"/>
</dbReference>
<dbReference type="PANTHER" id="PTHR33361">
    <property type="entry name" value="GLR0591 PROTEIN"/>
    <property type="match status" value="1"/>
</dbReference>
<dbReference type="OrthoDB" id="9769898at2"/>
<sequence length="926" mass="103909">MKTKINKKAAIFLTGAATFVGALSLGLGIGFGITAIQEPKTPEMFKAEEAIEASKQAESNLQTAETALNKLESDLKELNNKTEKTDEDQAKITELTALIASKKEELKTLEKTAKDALEAKLVSEEAVVSSPEGNTQSRYNITADYILSVYKKYKSQLQDYIYKLSPTVEEEQKIEAIINEGTEKLNKIVKENLITTSLAWNEGIKYDWEIIKGNYTSGVKNLIPSFNWGPNYPYPANSFYESIAVDNKEQAIEWLATIKKASQELNFVPSKIFIKNNLRFVLQNLYEDKLLKFIQSNDETITVAKLIGFDTTKPQESWTDQDAIDAFYTEYATNYYAKSTYGFGQNEEVLTLYKTPKAEGDAAKELENTIEVKGPSGKKDEKGNAILKIFEVYGLGLTAADLNQRNIGIGYVPGNEIINGKTVYNQLLKLNTTSNYTAQQVYDKGYSETKKAAANMKAIAAKVAELIAGPTGAWNPTVRYDGDGVGPNPAENVVLNIRNENGEINLSEFNKWLTQEEFFFGREDASYYTPEVKQSLTTAPDLTFAVEDLKAKGYDVLLSEAVKDKKYGSITNEQFYYGALEAFKNYVQFRAKTFEYGESFFPKDVPVYEMETYPYSKRDSSGVGSYNGSVMKFQFNSDPYYGLPKWSLTSFANHETVMGHHNQIQYAAKYLAKINEENLGNVFDYTAYVEGWALFMEWFAIESGWYGSPDYNSNDYYSMPVDFLNGKGITSFFKARQVADVTESEIQQIKELHTGSYWKEVASVKNYEDDKEHALAAVQLANMLNYFGALNEAQLRNMRLAIDTIYHSPEVVGQEDLPTGASINQAREFMKNNSALGIGDITSESKRYFNLPGQAVSYNSGKAKMLDLYDAVRNKLGLSREEFVNQSIKGVEKANIKKLLNLYLENGALPLEALAKVVALEYDLKN</sequence>
<dbReference type="Proteomes" id="UP000319776">
    <property type="component" value="Unassembled WGS sequence"/>
</dbReference>
<reference evidence="2 3" key="1">
    <citation type="submission" date="2019-06" db="EMBL/GenBank/DDBJ databases">
        <title>Mycoplasma falconis type strain whole genome sequence.</title>
        <authorList>
            <person name="Spergser J."/>
        </authorList>
    </citation>
    <scope>NUCLEOTIDE SEQUENCE [LARGE SCALE GENOMIC DNA]</scope>
    <source>
        <strain evidence="2 3">ATCC 51372</strain>
    </source>
</reference>
<proteinExistence type="predicted"/>